<proteinExistence type="predicted"/>
<accession>F3QNC2</accession>
<sequence length="229" mass="26407">MDNDYSWTKFNPAAARKLCAYSDRREELLTWLYSALPEETNYLHGPNHKKLTDIDPFTVFGVMNRHISQEKKAEVAKSFKIFFKVDEPSPTDFHGVSPLNNENSMFFGFKDGKTKEDINNLWTLFLGLFGKNDQVAGLFNEMTRHQYGIKFNLTMGMYWVCPTKYFPLDGPSRKYLNARGVAVSEQVPTYDEFVKISEEVRQKLCGDSTADDAFAIVTRDIYYSTHKAQ</sequence>
<name>F3QNC2_9BURK</name>
<dbReference type="EMBL" id="AFBP01000094">
    <property type="protein sequence ID" value="EGG50894.1"/>
    <property type="molecule type" value="Genomic_DNA"/>
</dbReference>
<dbReference type="AlphaFoldDB" id="F3QNC2"/>
<evidence type="ECO:0000313" key="2">
    <source>
        <dbReference type="Proteomes" id="UP000005156"/>
    </source>
</evidence>
<keyword evidence="2" id="KW-1185">Reference proteome</keyword>
<organism evidence="1 2">
    <name type="scientific">Parasutterella excrementihominis YIT 11859</name>
    <dbReference type="NCBI Taxonomy" id="762966"/>
    <lineage>
        <taxon>Bacteria</taxon>
        <taxon>Pseudomonadati</taxon>
        <taxon>Pseudomonadota</taxon>
        <taxon>Betaproteobacteria</taxon>
        <taxon>Burkholderiales</taxon>
        <taxon>Sutterellaceae</taxon>
        <taxon>Parasutterella</taxon>
    </lineage>
</organism>
<comment type="caution">
    <text evidence="1">The sequence shown here is derived from an EMBL/GenBank/DDBJ whole genome shotgun (WGS) entry which is preliminary data.</text>
</comment>
<protein>
    <submittedName>
        <fullName evidence="1">Conserved domain protein</fullName>
    </submittedName>
</protein>
<gene>
    <name evidence="1" type="ORF">HMPREF9439_02453</name>
</gene>
<evidence type="ECO:0000313" key="1">
    <source>
        <dbReference type="EMBL" id="EGG50894.1"/>
    </source>
</evidence>
<dbReference type="GeneID" id="43349742"/>
<dbReference type="HOGENOM" id="CLU_1208862_0_0_4"/>
<dbReference type="Proteomes" id="UP000005156">
    <property type="component" value="Unassembled WGS sequence"/>
</dbReference>
<dbReference type="RefSeq" id="WP_008864947.1">
    <property type="nucleotide sequence ID" value="NZ_CAXTIX010000074.1"/>
</dbReference>
<dbReference type="OrthoDB" id="9781481at2"/>
<reference evidence="1 2" key="1">
    <citation type="submission" date="2011-02" db="EMBL/GenBank/DDBJ databases">
        <authorList>
            <person name="Weinstock G."/>
            <person name="Sodergren E."/>
            <person name="Clifton S."/>
            <person name="Fulton L."/>
            <person name="Fulton B."/>
            <person name="Courtney L."/>
            <person name="Fronick C."/>
            <person name="Harrison M."/>
            <person name="Strong C."/>
            <person name="Farmer C."/>
            <person name="Delahaunty K."/>
            <person name="Markovic C."/>
            <person name="Hall O."/>
            <person name="Minx P."/>
            <person name="Tomlinson C."/>
            <person name="Mitreva M."/>
            <person name="Hou S."/>
            <person name="Chen J."/>
            <person name="Wollam A."/>
            <person name="Pepin K.H."/>
            <person name="Johnson M."/>
            <person name="Bhonagiri V."/>
            <person name="Zhang X."/>
            <person name="Suruliraj S."/>
            <person name="Warren W."/>
            <person name="Chinwalla A."/>
            <person name="Mardis E.R."/>
            <person name="Wilson R.K."/>
        </authorList>
    </citation>
    <scope>NUCLEOTIDE SEQUENCE [LARGE SCALE GENOMIC DNA]</scope>
    <source>
        <strain evidence="1 2">YIT 11859</strain>
    </source>
</reference>
<dbReference type="eggNOG" id="COG2256">
    <property type="taxonomic scope" value="Bacteria"/>
</dbReference>